<proteinExistence type="predicted"/>
<organism evidence="1 2">
    <name type="scientific">Candidatus Nomurabacteria bacterium RIFCSPLOWO2_01_FULL_40_18</name>
    <dbReference type="NCBI Taxonomy" id="1801773"/>
    <lineage>
        <taxon>Bacteria</taxon>
        <taxon>Candidatus Nomuraibacteriota</taxon>
    </lineage>
</organism>
<name>A0A1F6XM36_9BACT</name>
<protein>
    <submittedName>
        <fullName evidence="1">Uncharacterized protein</fullName>
    </submittedName>
</protein>
<dbReference type="STRING" id="1801773.A3A03_01825"/>
<sequence>MSHFSGGQLNQLGDKLEAAGWSADDVTNLGQASVERLTEIRFSLSKSDIIAAIEVGKTELWRHDDQKTGWVRGRVILKHLTDEGLLGSCADLDELKVIQAKGPEFFRRHKFAGKAIVGWRGVRDDEVPYLVEGGDGVVLGWGRLDFSFGALIPGLRRK</sequence>
<comment type="caution">
    <text evidence="1">The sequence shown here is derived from an EMBL/GenBank/DDBJ whole genome shotgun (WGS) entry which is preliminary data.</text>
</comment>
<dbReference type="AlphaFoldDB" id="A0A1F6XM36"/>
<evidence type="ECO:0000313" key="2">
    <source>
        <dbReference type="Proteomes" id="UP000176629"/>
    </source>
</evidence>
<evidence type="ECO:0000313" key="1">
    <source>
        <dbReference type="EMBL" id="OGI95142.1"/>
    </source>
</evidence>
<reference evidence="1 2" key="1">
    <citation type="journal article" date="2016" name="Nat. Commun.">
        <title>Thousands of microbial genomes shed light on interconnected biogeochemical processes in an aquifer system.</title>
        <authorList>
            <person name="Anantharaman K."/>
            <person name="Brown C.T."/>
            <person name="Hug L.A."/>
            <person name="Sharon I."/>
            <person name="Castelle C.J."/>
            <person name="Probst A.J."/>
            <person name="Thomas B.C."/>
            <person name="Singh A."/>
            <person name="Wilkins M.J."/>
            <person name="Karaoz U."/>
            <person name="Brodie E.L."/>
            <person name="Williams K.H."/>
            <person name="Hubbard S.S."/>
            <person name="Banfield J.F."/>
        </authorList>
    </citation>
    <scope>NUCLEOTIDE SEQUENCE [LARGE SCALE GENOMIC DNA]</scope>
</reference>
<dbReference type="Proteomes" id="UP000176629">
    <property type="component" value="Unassembled WGS sequence"/>
</dbReference>
<dbReference type="EMBL" id="MFUX01000001">
    <property type="protein sequence ID" value="OGI95142.1"/>
    <property type="molecule type" value="Genomic_DNA"/>
</dbReference>
<gene>
    <name evidence="1" type="ORF">A3A03_01825</name>
</gene>
<accession>A0A1F6XM36</accession>